<protein>
    <recommendedName>
        <fullName evidence="1">Beta-lactamase-related domain-containing protein</fullName>
    </recommendedName>
</protein>
<dbReference type="EMBL" id="QMFY01000001">
    <property type="protein sequence ID" value="RAW02867.1"/>
    <property type="molecule type" value="Genomic_DNA"/>
</dbReference>
<dbReference type="InterPro" id="IPR050789">
    <property type="entry name" value="Diverse_Enzym_Activities"/>
</dbReference>
<dbReference type="Pfam" id="PF00144">
    <property type="entry name" value="Beta-lactamase"/>
    <property type="match status" value="1"/>
</dbReference>
<dbReference type="AlphaFoldDB" id="A0A364Y7B3"/>
<feature type="domain" description="Beta-lactamase-related" evidence="1">
    <location>
        <begin position="76"/>
        <end position="351"/>
    </location>
</feature>
<dbReference type="InterPro" id="IPR012338">
    <property type="entry name" value="Beta-lactam/transpept-like"/>
</dbReference>
<dbReference type="OrthoDB" id="9773047at2"/>
<accession>A0A364Y7B3</accession>
<dbReference type="PROSITE" id="PS51257">
    <property type="entry name" value="PROKAR_LIPOPROTEIN"/>
    <property type="match status" value="1"/>
</dbReference>
<keyword evidence="3" id="KW-1185">Reference proteome</keyword>
<sequence>MKIISIAFISVIAFTSCDSVLLGDDDGVPSREENLATPPFLQDGLAVASMDDEGVDGQRIRELIAQLQTDSRNIHSILILKNNKLVVESYFGGWHRNRFQSLRSATKSVTSALIGIAIDQNYLKNDEVKIFDIFSEYGDLRTEAKETIQLNHILSMSAGLQWDQTRFPDDDPRNDEAKLSESDDGFRYTLEKKYVATPGTLFNYSSGNSDLLAGVIHHTSGSYAHEFAERFLFAPLQIDDYGWRMNRNGHPNAGFGLHLYPRDIMKIGKLFLDSGAWNGRQIISKAWIKKSTSKQIAYPQDPKQFYGYQWWIREWSIQGEIFYTFQAQGNGGQVLCIIPEKRAVILLTGGNYGERSQVPYALLRTHLLPAL</sequence>
<organism evidence="2 3">
    <name type="scientific">Pseudochryseolinea flava</name>
    <dbReference type="NCBI Taxonomy" id="2059302"/>
    <lineage>
        <taxon>Bacteria</taxon>
        <taxon>Pseudomonadati</taxon>
        <taxon>Bacteroidota</taxon>
        <taxon>Cytophagia</taxon>
        <taxon>Cytophagales</taxon>
        <taxon>Fulvivirgaceae</taxon>
        <taxon>Pseudochryseolinea</taxon>
    </lineage>
</organism>
<dbReference type="SUPFAM" id="SSF56601">
    <property type="entry name" value="beta-lactamase/transpeptidase-like"/>
    <property type="match status" value="1"/>
</dbReference>
<dbReference type="Gene3D" id="3.40.710.10">
    <property type="entry name" value="DD-peptidase/beta-lactamase superfamily"/>
    <property type="match status" value="1"/>
</dbReference>
<dbReference type="Proteomes" id="UP000251889">
    <property type="component" value="Unassembled WGS sequence"/>
</dbReference>
<gene>
    <name evidence="2" type="ORF">DQQ10_01800</name>
</gene>
<comment type="caution">
    <text evidence="2">The sequence shown here is derived from an EMBL/GenBank/DDBJ whole genome shotgun (WGS) entry which is preliminary data.</text>
</comment>
<dbReference type="InterPro" id="IPR001466">
    <property type="entry name" value="Beta-lactam-related"/>
</dbReference>
<name>A0A364Y7B3_9BACT</name>
<evidence type="ECO:0000313" key="2">
    <source>
        <dbReference type="EMBL" id="RAW02867.1"/>
    </source>
</evidence>
<evidence type="ECO:0000313" key="3">
    <source>
        <dbReference type="Proteomes" id="UP000251889"/>
    </source>
</evidence>
<dbReference type="RefSeq" id="WP_112745082.1">
    <property type="nucleotide sequence ID" value="NZ_QMFY01000001.1"/>
</dbReference>
<dbReference type="PANTHER" id="PTHR43283">
    <property type="entry name" value="BETA-LACTAMASE-RELATED"/>
    <property type="match status" value="1"/>
</dbReference>
<evidence type="ECO:0000259" key="1">
    <source>
        <dbReference type="Pfam" id="PF00144"/>
    </source>
</evidence>
<proteinExistence type="predicted"/>
<dbReference type="PANTHER" id="PTHR43283:SF7">
    <property type="entry name" value="BETA-LACTAMASE-RELATED DOMAIN-CONTAINING PROTEIN"/>
    <property type="match status" value="1"/>
</dbReference>
<reference evidence="2 3" key="1">
    <citation type="submission" date="2018-06" db="EMBL/GenBank/DDBJ databases">
        <title>Chryseolinea flavus sp. nov., a member of the phylum Bacteroidetes isolated from soil.</title>
        <authorList>
            <person name="Li Y."/>
            <person name="Wang J."/>
        </authorList>
    </citation>
    <scope>NUCLEOTIDE SEQUENCE [LARGE SCALE GENOMIC DNA]</scope>
    <source>
        <strain evidence="2 3">SDU1-6</strain>
    </source>
</reference>